<dbReference type="AlphaFoldDB" id="A0A7J9FD65"/>
<evidence type="ECO:0000313" key="2">
    <source>
        <dbReference type="Proteomes" id="UP000593568"/>
    </source>
</evidence>
<dbReference type="Proteomes" id="UP000593568">
    <property type="component" value="Unassembled WGS sequence"/>
</dbReference>
<accession>A0A7J9FD65</accession>
<proteinExistence type="predicted"/>
<reference evidence="1 2" key="1">
    <citation type="journal article" date="2019" name="Genome Biol. Evol.">
        <title>Insights into the evolution of the New World diploid cottons (Gossypium, subgenus Houzingenia) based on genome sequencing.</title>
        <authorList>
            <person name="Grover C.E."/>
            <person name="Arick M.A. 2nd"/>
            <person name="Thrash A."/>
            <person name="Conover J.L."/>
            <person name="Sanders W.S."/>
            <person name="Peterson D.G."/>
            <person name="Frelichowski J.E."/>
            <person name="Scheffler J.A."/>
            <person name="Scheffler B.E."/>
            <person name="Wendel J.F."/>
        </authorList>
    </citation>
    <scope>NUCLEOTIDE SEQUENCE [LARGE SCALE GENOMIC DNA]</scope>
    <source>
        <strain evidence="1">8</strain>
        <tissue evidence="1">Leaf</tissue>
    </source>
</reference>
<evidence type="ECO:0000313" key="1">
    <source>
        <dbReference type="EMBL" id="MBA0783220.1"/>
    </source>
</evidence>
<sequence>MIDLRGRLEEDWPTFYKKNIEIWQCRNDYLPMNEPFLTLELVTSLDYMDWFRHNDKPYLLSTS</sequence>
<feature type="non-terminal residue" evidence="1">
    <location>
        <position position="63"/>
    </location>
</feature>
<name>A0A7J9FD65_9ROSI</name>
<comment type="caution">
    <text evidence="1">The sequence shown here is derived from an EMBL/GenBank/DDBJ whole genome shotgun (WGS) entry which is preliminary data.</text>
</comment>
<dbReference type="EMBL" id="JABEZW010000013">
    <property type="protein sequence ID" value="MBA0783220.1"/>
    <property type="molecule type" value="Genomic_DNA"/>
</dbReference>
<organism evidence="1 2">
    <name type="scientific">Gossypium trilobum</name>
    <dbReference type="NCBI Taxonomy" id="34281"/>
    <lineage>
        <taxon>Eukaryota</taxon>
        <taxon>Viridiplantae</taxon>
        <taxon>Streptophyta</taxon>
        <taxon>Embryophyta</taxon>
        <taxon>Tracheophyta</taxon>
        <taxon>Spermatophyta</taxon>
        <taxon>Magnoliopsida</taxon>
        <taxon>eudicotyledons</taxon>
        <taxon>Gunneridae</taxon>
        <taxon>Pentapetalae</taxon>
        <taxon>rosids</taxon>
        <taxon>malvids</taxon>
        <taxon>Malvales</taxon>
        <taxon>Malvaceae</taxon>
        <taxon>Malvoideae</taxon>
        <taxon>Gossypium</taxon>
    </lineage>
</organism>
<gene>
    <name evidence="1" type="ORF">Gotri_000974</name>
</gene>
<keyword evidence="2" id="KW-1185">Reference proteome</keyword>
<protein>
    <submittedName>
        <fullName evidence="1">Uncharacterized protein</fullName>
    </submittedName>
</protein>